<dbReference type="CDD" id="cd08267">
    <property type="entry name" value="MDR1"/>
    <property type="match status" value="1"/>
</dbReference>
<dbReference type="InterPro" id="IPR036291">
    <property type="entry name" value="NAD(P)-bd_dom_sf"/>
</dbReference>
<keyword evidence="3" id="KW-1185">Reference proteome</keyword>
<name>A0A7H0VDZ8_9FLAO</name>
<proteinExistence type="predicted"/>
<gene>
    <name evidence="2" type="ORF">H4K34_16465</name>
</gene>
<protein>
    <submittedName>
        <fullName evidence="2">NAD(P)-dependent alcohol dehydrogenase</fullName>
    </submittedName>
</protein>
<dbReference type="SMART" id="SM00829">
    <property type="entry name" value="PKS_ER"/>
    <property type="match status" value="1"/>
</dbReference>
<feature type="domain" description="Enoyl reductase (ER)" evidence="1">
    <location>
        <begin position="10"/>
        <end position="294"/>
    </location>
</feature>
<sequence>MQIIKAHKYGGPEVLLREEKARPQARGKQLCIQIMASSVNQSDLHLRRGQNLLCRFKNGIIKPRRMAVPGLEFAGKVHSVGPQVTAFKAGDRVMAYSGAGFGGYAQFQCLNENEVIVKMPENLNYLEAACLPYGALAAWHLIEDLSLKDQKVLICGAAGSVGNYALQLCQNAGAEITVVSRRNNHAWLKKLGAQKCLDYREENFWESPQSYDLIIDAWGQIKAKDAQRVLHPEGQFRTVSKMKSRASQAKLQKLADLIAAGKIQVFLDSVFPWEEVQKAHRKAESGEKAGHIALKISPNWNPKPHYN</sequence>
<dbReference type="PANTHER" id="PTHR11695:SF294">
    <property type="entry name" value="RETICULON-4-INTERACTING PROTEIN 1, MITOCHONDRIAL"/>
    <property type="match status" value="1"/>
</dbReference>
<reference evidence="2 3" key="1">
    <citation type="submission" date="2020-08" db="EMBL/GenBank/DDBJ databases">
        <title>Croceimicrobium hydrocarbonivorans gen. nov., sp. nov., a novel marine bacterium isolated from a bacterial consortium that degrades polyethylene terephthalate.</title>
        <authorList>
            <person name="Liu R."/>
        </authorList>
    </citation>
    <scope>NUCLEOTIDE SEQUENCE [LARGE SCALE GENOMIC DNA]</scope>
    <source>
        <strain evidence="2 3">A20-9</strain>
    </source>
</reference>
<dbReference type="AlphaFoldDB" id="A0A7H0VDZ8"/>
<dbReference type="KEGG" id="chyd:H4K34_16465"/>
<dbReference type="Pfam" id="PF08240">
    <property type="entry name" value="ADH_N"/>
    <property type="match status" value="1"/>
</dbReference>
<evidence type="ECO:0000259" key="1">
    <source>
        <dbReference type="SMART" id="SM00829"/>
    </source>
</evidence>
<dbReference type="InterPro" id="IPR020843">
    <property type="entry name" value="ER"/>
</dbReference>
<dbReference type="RefSeq" id="WP_210758483.1">
    <property type="nucleotide sequence ID" value="NZ_CP060139.1"/>
</dbReference>
<dbReference type="Pfam" id="PF13602">
    <property type="entry name" value="ADH_zinc_N_2"/>
    <property type="match status" value="1"/>
</dbReference>
<dbReference type="InterPro" id="IPR013154">
    <property type="entry name" value="ADH-like_N"/>
</dbReference>
<dbReference type="PANTHER" id="PTHR11695">
    <property type="entry name" value="ALCOHOL DEHYDROGENASE RELATED"/>
    <property type="match status" value="1"/>
</dbReference>
<dbReference type="EMBL" id="CP060139">
    <property type="protein sequence ID" value="QNR23946.1"/>
    <property type="molecule type" value="Genomic_DNA"/>
</dbReference>
<dbReference type="Proteomes" id="UP000516305">
    <property type="component" value="Chromosome"/>
</dbReference>
<dbReference type="InterPro" id="IPR011032">
    <property type="entry name" value="GroES-like_sf"/>
</dbReference>
<evidence type="ECO:0000313" key="3">
    <source>
        <dbReference type="Proteomes" id="UP000516305"/>
    </source>
</evidence>
<dbReference type="InterPro" id="IPR050700">
    <property type="entry name" value="YIM1/Zinc_Alcohol_DH_Fams"/>
</dbReference>
<dbReference type="GO" id="GO:0016491">
    <property type="term" value="F:oxidoreductase activity"/>
    <property type="evidence" value="ECO:0007669"/>
    <property type="project" value="InterPro"/>
</dbReference>
<accession>A0A7H0VDZ8</accession>
<dbReference type="Gene3D" id="3.40.50.720">
    <property type="entry name" value="NAD(P)-binding Rossmann-like Domain"/>
    <property type="match status" value="1"/>
</dbReference>
<dbReference type="SUPFAM" id="SSF51735">
    <property type="entry name" value="NAD(P)-binding Rossmann-fold domains"/>
    <property type="match status" value="1"/>
</dbReference>
<dbReference type="SUPFAM" id="SSF50129">
    <property type="entry name" value="GroES-like"/>
    <property type="match status" value="1"/>
</dbReference>
<evidence type="ECO:0000313" key="2">
    <source>
        <dbReference type="EMBL" id="QNR23946.1"/>
    </source>
</evidence>
<dbReference type="Gene3D" id="3.90.180.10">
    <property type="entry name" value="Medium-chain alcohol dehydrogenases, catalytic domain"/>
    <property type="match status" value="1"/>
</dbReference>
<organism evidence="2 3">
    <name type="scientific">Croceimicrobium hydrocarbonivorans</name>
    <dbReference type="NCBI Taxonomy" id="2761580"/>
    <lineage>
        <taxon>Bacteria</taxon>
        <taxon>Pseudomonadati</taxon>
        <taxon>Bacteroidota</taxon>
        <taxon>Flavobacteriia</taxon>
        <taxon>Flavobacteriales</taxon>
        <taxon>Owenweeksiaceae</taxon>
        <taxon>Croceimicrobium</taxon>
    </lineage>
</organism>